<name>A0A437QN78_9PROT</name>
<reference evidence="3" key="1">
    <citation type="submission" date="2019-01" db="EMBL/GenBank/DDBJ databases">
        <title>Gri0909 isolated from a small marine red alga.</title>
        <authorList>
            <person name="Kim J."/>
            <person name="Jeong S.E."/>
            <person name="Jeon C.O."/>
        </authorList>
    </citation>
    <scope>NUCLEOTIDE SEQUENCE [LARGE SCALE GENOMIC DNA]</scope>
    <source>
        <strain evidence="3">Gri0909</strain>
    </source>
</reference>
<dbReference type="SUPFAM" id="SSF55729">
    <property type="entry name" value="Acyl-CoA N-acyltransferases (Nat)"/>
    <property type="match status" value="1"/>
</dbReference>
<dbReference type="InterPro" id="IPR000182">
    <property type="entry name" value="GNAT_dom"/>
</dbReference>
<dbReference type="PANTHER" id="PTHR43072:SF8">
    <property type="entry name" value="ACYLTRANSFERASE FABY-RELATED"/>
    <property type="match status" value="1"/>
</dbReference>
<protein>
    <submittedName>
        <fullName evidence="2">N-acetyltransferase family protein</fullName>
    </submittedName>
</protein>
<dbReference type="OrthoDB" id="5459937at2"/>
<dbReference type="PROSITE" id="PS51186">
    <property type="entry name" value="GNAT"/>
    <property type="match status" value="1"/>
</dbReference>
<dbReference type="RefSeq" id="WP_127765392.1">
    <property type="nucleotide sequence ID" value="NZ_SADE01000002.1"/>
</dbReference>
<proteinExistence type="predicted"/>
<evidence type="ECO:0000313" key="2">
    <source>
        <dbReference type="EMBL" id="RVU35915.1"/>
    </source>
</evidence>
<keyword evidence="3" id="KW-1185">Reference proteome</keyword>
<sequence>MAGFTVRPGSAADAGAIHRIHAHAVETGTASFALEPPSMEEITSRIERIVEQKLPFRVADDNGVVVGYAFADWFRPRPGYRFTLEDSIYVDPSAQGRGLGRSLLSAVIEDARAGGFKQIIAVIGDIENAGSIGVHKACGFMYAGVLKNVGYKFDRWLDTIYMQREL</sequence>
<keyword evidence="2" id="KW-0808">Transferase</keyword>
<dbReference type="Gene3D" id="3.40.630.30">
    <property type="match status" value="1"/>
</dbReference>
<evidence type="ECO:0000313" key="3">
    <source>
        <dbReference type="Proteomes" id="UP000287447"/>
    </source>
</evidence>
<dbReference type="Proteomes" id="UP000287447">
    <property type="component" value="Unassembled WGS sequence"/>
</dbReference>
<comment type="caution">
    <text evidence="2">The sequence shown here is derived from an EMBL/GenBank/DDBJ whole genome shotgun (WGS) entry which is preliminary data.</text>
</comment>
<evidence type="ECO:0000259" key="1">
    <source>
        <dbReference type="PROSITE" id="PS51186"/>
    </source>
</evidence>
<feature type="domain" description="N-acetyltransferase" evidence="1">
    <location>
        <begin position="4"/>
        <end position="166"/>
    </location>
</feature>
<dbReference type="Pfam" id="PF00583">
    <property type="entry name" value="Acetyltransf_1"/>
    <property type="match status" value="1"/>
</dbReference>
<organism evidence="2 3">
    <name type="scientific">Hwanghaeella grinnelliae</name>
    <dbReference type="NCBI Taxonomy" id="2500179"/>
    <lineage>
        <taxon>Bacteria</taxon>
        <taxon>Pseudomonadati</taxon>
        <taxon>Pseudomonadota</taxon>
        <taxon>Alphaproteobacteria</taxon>
        <taxon>Rhodospirillales</taxon>
        <taxon>Rhodospirillaceae</taxon>
        <taxon>Hwanghaeella</taxon>
    </lineage>
</organism>
<accession>A0A437QN78</accession>
<dbReference type="PANTHER" id="PTHR43072">
    <property type="entry name" value="N-ACETYLTRANSFERASE"/>
    <property type="match status" value="1"/>
</dbReference>
<dbReference type="CDD" id="cd04301">
    <property type="entry name" value="NAT_SF"/>
    <property type="match status" value="1"/>
</dbReference>
<dbReference type="GO" id="GO:0016747">
    <property type="term" value="F:acyltransferase activity, transferring groups other than amino-acyl groups"/>
    <property type="evidence" value="ECO:0007669"/>
    <property type="project" value="InterPro"/>
</dbReference>
<gene>
    <name evidence="2" type="ORF">EOI86_11720</name>
</gene>
<dbReference type="EMBL" id="SADE01000002">
    <property type="protein sequence ID" value="RVU35915.1"/>
    <property type="molecule type" value="Genomic_DNA"/>
</dbReference>
<dbReference type="InterPro" id="IPR016181">
    <property type="entry name" value="Acyl_CoA_acyltransferase"/>
</dbReference>
<dbReference type="AlphaFoldDB" id="A0A437QN78"/>